<name>A0A2J6PMW8_9HELO</name>
<sequence>MTTSQQGPPADPPSAPNSPHPRMDKRILHPTKGQALRPNKRKQSQKDGQPQPVASASLGPVHPSKVSKAAGKRKGPHRQLNISQKVSSDGLLLSSGVDAAEPQPSPSPDRVAPRRSKRIQPPATTVSKDPTRTASTNPSKRAVRSKPVASSLTTRSSAKPQGISKKQPAQITRRRRARENEQLDTQRSLCI</sequence>
<keyword evidence="3" id="KW-1185">Reference proteome</keyword>
<protein>
    <submittedName>
        <fullName evidence="2">Uncharacterized protein</fullName>
    </submittedName>
</protein>
<organism evidence="2 3">
    <name type="scientific">Hyaloscypha hepaticicola</name>
    <dbReference type="NCBI Taxonomy" id="2082293"/>
    <lineage>
        <taxon>Eukaryota</taxon>
        <taxon>Fungi</taxon>
        <taxon>Dikarya</taxon>
        <taxon>Ascomycota</taxon>
        <taxon>Pezizomycotina</taxon>
        <taxon>Leotiomycetes</taxon>
        <taxon>Helotiales</taxon>
        <taxon>Hyaloscyphaceae</taxon>
        <taxon>Hyaloscypha</taxon>
    </lineage>
</organism>
<dbReference type="AlphaFoldDB" id="A0A2J6PMW8"/>
<dbReference type="EMBL" id="KZ613514">
    <property type="protein sequence ID" value="PMD15359.1"/>
    <property type="molecule type" value="Genomic_DNA"/>
</dbReference>
<accession>A0A2J6PMW8</accession>
<evidence type="ECO:0000256" key="1">
    <source>
        <dbReference type="SAM" id="MobiDB-lite"/>
    </source>
</evidence>
<evidence type="ECO:0000313" key="2">
    <source>
        <dbReference type="EMBL" id="PMD15359.1"/>
    </source>
</evidence>
<proteinExistence type="predicted"/>
<dbReference type="STRING" id="1745343.A0A2J6PMW8"/>
<dbReference type="OrthoDB" id="5401786at2759"/>
<feature type="compositionally biased region" description="Pro residues" evidence="1">
    <location>
        <begin position="9"/>
        <end position="19"/>
    </location>
</feature>
<dbReference type="Proteomes" id="UP000235672">
    <property type="component" value="Unassembled WGS sequence"/>
</dbReference>
<gene>
    <name evidence="2" type="ORF">NA56DRAFT_710032</name>
</gene>
<evidence type="ECO:0000313" key="3">
    <source>
        <dbReference type="Proteomes" id="UP000235672"/>
    </source>
</evidence>
<feature type="compositionally biased region" description="Low complexity" evidence="1">
    <location>
        <begin position="86"/>
        <end position="98"/>
    </location>
</feature>
<feature type="compositionally biased region" description="Polar residues" evidence="1">
    <location>
        <begin position="122"/>
        <end position="139"/>
    </location>
</feature>
<reference evidence="2 3" key="1">
    <citation type="submission" date="2016-05" db="EMBL/GenBank/DDBJ databases">
        <title>A degradative enzymes factory behind the ericoid mycorrhizal symbiosis.</title>
        <authorList>
            <consortium name="DOE Joint Genome Institute"/>
            <person name="Martino E."/>
            <person name="Morin E."/>
            <person name="Grelet G."/>
            <person name="Kuo A."/>
            <person name="Kohler A."/>
            <person name="Daghino S."/>
            <person name="Barry K."/>
            <person name="Choi C."/>
            <person name="Cichocki N."/>
            <person name="Clum A."/>
            <person name="Copeland A."/>
            <person name="Hainaut M."/>
            <person name="Haridas S."/>
            <person name="Labutti K."/>
            <person name="Lindquist E."/>
            <person name="Lipzen A."/>
            <person name="Khouja H.-R."/>
            <person name="Murat C."/>
            <person name="Ohm R."/>
            <person name="Olson A."/>
            <person name="Spatafora J."/>
            <person name="Veneault-Fourrey C."/>
            <person name="Henrissat B."/>
            <person name="Grigoriev I."/>
            <person name="Martin F."/>
            <person name="Perotto S."/>
        </authorList>
    </citation>
    <scope>NUCLEOTIDE SEQUENCE [LARGE SCALE GENOMIC DNA]</scope>
    <source>
        <strain evidence="2 3">UAMH 7357</strain>
    </source>
</reference>
<feature type="region of interest" description="Disordered" evidence="1">
    <location>
        <begin position="1"/>
        <end position="191"/>
    </location>
</feature>
<feature type="compositionally biased region" description="Polar residues" evidence="1">
    <location>
        <begin position="148"/>
        <end position="159"/>
    </location>
</feature>